<proteinExistence type="predicted"/>
<sequence>MADQEPVMQPSHNPYRPPTADISRVETNALDRIALHGDVTFEDLVALIEVPWIMRVFQGVCVLAIGFFAVLVVAGVWMGRDDPQVILAVLGMFLAMSSALAAVNWLLSSRSRAKRLVKKSPGLVGPIHGYLDAYGLTCDGHAEVPDYQISWAAFGKVAVRERGIRLAWTREEACTIAIPHNCIDGYSREAVSAWVKRIRSQAVEPSTCRAIVDWATMPKGAVGFQSVVPTKPPLTHEERRRIMYYNGLQVFGYAVCVLLFFWSVDIFAIVLIALFPIAVGVIGQSEYARAAPQPYRMLMRGWITEDGVCGFLPGSHWQVFWNEAKRVRLQDETITAEFGDGSGVTIHREDLISNSLDSSEWPRLKSWVAHLAAAELEAYPTS</sequence>
<feature type="transmembrane region" description="Helical" evidence="1">
    <location>
        <begin position="242"/>
        <end position="262"/>
    </location>
</feature>
<keyword evidence="1" id="KW-1133">Transmembrane helix</keyword>
<evidence type="ECO:0000313" key="2">
    <source>
        <dbReference type="EMBL" id="TWU46257.1"/>
    </source>
</evidence>
<dbReference type="Proteomes" id="UP000318288">
    <property type="component" value="Unassembled WGS sequence"/>
</dbReference>
<feature type="transmembrane region" description="Helical" evidence="1">
    <location>
        <begin position="56"/>
        <end position="79"/>
    </location>
</feature>
<protein>
    <submittedName>
        <fullName evidence="2">Uncharacterized protein</fullName>
    </submittedName>
</protein>
<organism evidence="2 3">
    <name type="scientific">Rubripirellula tenax</name>
    <dbReference type="NCBI Taxonomy" id="2528015"/>
    <lineage>
        <taxon>Bacteria</taxon>
        <taxon>Pseudomonadati</taxon>
        <taxon>Planctomycetota</taxon>
        <taxon>Planctomycetia</taxon>
        <taxon>Pirellulales</taxon>
        <taxon>Pirellulaceae</taxon>
        <taxon>Rubripirellula</taxon>
    </lineage>
</organism>
<dbReference type="AlphaFoldDB" id="A0A5C6EE35"/>
<keyword evidence="1" id="KW-0472">Membrane</keyword>
<keyword evidence="3" id="KW-1185">Reference proteome</keyword>
<keyword evidence="1" id="KW-0812">Transmembrane</keyword>
<evidence type="ECO:0000313" key="3">
    <source>
        <dbReference type="Proteomes" id="UP000318288"/>
    </source>
</evidence>
<evidence type="ECO:0000256" key="1">
    <source>
        <dbReference type="SAM" id="Phobius"/>
    </source>
</evidence>
<gene>
    <name evidence="2" type="ORF">Poly51_56530</name>
</gene>
<feature type="transmembrane region" description="Helical" evidence="1">
    <location>
        <begin position="85"/>
        <end position="107"/>
    </location>
</feature>
<name>A0A5C6EE35_9BACT</name>
<accession>A0A5C6EE35</accession>
<reference evidence="2 3" key="1">
    <citation type="submission" date="2019-02" db="EMBL/GenBank/DDBJ databases">
        <title>Deep-cultivation of Planctomycetes and their phenomic and genomic characterization uncovers novel biology.</title>
        <authorList>
            <person name="Wiegand S."/>
            <person name="Jogler M."/>
            <person name="Boedeker C."/>
            <person name="Pinto D."/>
            <person name="Vollmers J."/>
            <person name="Rivas-Marin E."/>
            <person name="Kohn T."/>
            <person name="Peeters S.H."/>
            <person name="Heuer A."/>
            <person name="Rast P."/>
            <person name="Oberbeckmann S."/>
            <person name="Bunk B."/>
            <person name="Jeske O."/>
            <person name="Meyerdierks A."/>
            <person name="Storesund J.E."/>
            <person name="Kallscheuer N."/>
            <person name="Luecker S."/>
            <person name="Lage O.M."/>
            <person name="Pohl T."/>
            <person name="Merkel B.J."/>
            <person name="Hornburger P."/>
            <person name="Mueller R.-W."/>
            <person name="Bruemmer F."/>
            <person name="Labrenz M."/>
            <person name="Spormann A.M."/>
            <person name="Op Den Camp H."/>
            <person name="Overmann J."/>
            <person name="Amann R."/>
            <person name="Jetten M.S.M."/>
            <person name="Mascher T."/>
            <person name="Medema M.H."/>
            <person name="Devos D.P."/>
            <person name="Kaster A.-K."/>
            <person name="Ovreas L."/>
            <person name="Rohde M."/>
            <person name="Galperin M.Y."/>
            <person name="Jogler C."/>
        </authorList>
    </citation>
    <scope>NUCLEOTIDE SEQUENCE [LARGE SCALE GENOMIC DNA]</scope>
    <source>
        <strain evidence="2 3">Poly51</strain>
    </source>
</reference>
<dbReference type="EMBL" id="SJPW01000008">
    <property type="protein sequence ID" value="TWU46257.1"/>
    <property type="molecule type" value="Genomic_DNA"/>
</dbReference>
<comment type="caution">
    <text evidence="2">The sequence shown here is derived from an EMBL/GenBank/DDBJ whole genome shotgun (WGS) entry which is preliminary data.</text>
</comment>